<evidence type="ECO:0000313" key="5">
    <source>
        <dbReference type="Proteomes" id="UP000504603"/>
    </source>
</evidence>
<proteinExistence type="inferred from homology"/>
<dbReference type="CDD" id="cd06899">
    <property type="entry name" value="lectin_legume_LecRK_Arcelin_ConA"/>
    <property type="match status" value="1"/>
</dbReference>
<dbReference type="RefSeq" id="XP_022143956.1">
    <property type="nucleotide sequence ID" value="XM_022288264.1"/>
</dbReference>
<protein>
    <submittedName>
        <fullName evidence="6">L-type lectin-domain containing receptor kinase S.4-like</fullName>
    </submittedName>
</protein>
<accession>A0A6J1CRV1</accession>
<name>A0A6J1CRV1_MOMCH</name>
<organism evidence="5 6">
    <name type="scientific">Momordica charantia</name>
    <name type="common">Bitter gourd</name>
    <name type="synonym">Balsam pear</name>
    <dbReference type="NCBI Taxonomy" id="3673"/>
    <lineage>
        <taxon>Eukaryota</taxon>
        <taxon>Viridiplantae</taxon>
        <taxon>Streptophyta</taxon>
        <taxon>Embryophyta</taxon>
        <taxon>Tracheophyta</taxon>
        <taxon>Spermatophyta</taxon>
        <taxon>Magnoliopsida</taxon>
        <taxon>eudicotyledons</taxon>
        <taxon>Gunneridae</taxon>
        <taxon>Pentapetalae</taxon>
        <taxon>rosids</taxon>
        <taxon>fabids</taxon>
        <taxon>Cucurbitales</taxon>
        <taxon>Cucurbitaceae</taxon>
        <taxon>Momordiceae</taxon>
        <taxon>Momordica</taxon>
    </lineage>
</organism>
<keyword evidence="5" id="KW-1185">Reference proteome</keyword>
<feature type="chain" id="PRO_5027020253" evidence="3">
    <location>
        <begin position="23"/>
        <end position="197"/>
    </location>
</feature>
<dbReference type="PANTHER" id="PTHR32401:SF51">
    <property type="entry name" value="NON-SPECIFIC SERINE_THREONINE PROTEIN KINASE"/>
    <property type="match status" value="1"/>
</dbReference>
<feature type="domain" description="Legume lectin" evidence="4">
    <location>
        <begin position="30"/>
        <end position="176"/>
    </location>
</feature>
<reference evidence="6" key="1">
    <citation type="submission" date="2025-08" db="UniProtKB">
        <authorList>
            <consortium name="RefSeq"/>
        </authorList>
    </citation>
    <scope>IDENTIFICATION</scope>
    <source>
        <strain evidence="6">OHB3-1</strain>
    </source>
</reference>
<gene>
    <name evidence="6" type="primary">LOC111013743</name>
</gene>
<dbReference type="Pfam" id="PF00139">
    <property type="entry name" value="Lectin_legB"/>
    <property type="match status" value="1"/>
</dbReference>
<comment type="similarity">
    <text evidence="1">Belongs to the leguminous lectin family.</text>
</comment>
<keyword evidence="3" id="KW-0732">Signal</keyword>
<dbReference type="Gene3D" id="2.60.120.200">
    <property type="match status" value="1"/>
</dbReference>
<dbReference type="Proteomes" id="UP000504603">
    <property type="component" value="Unplaced"/>
</dbReference>
<evidence type="ECO:0000313" key="6">
    <source>
        <dbReference type="RefSeq" id="XP_022143956.1"/>
    </source>
</evidence>
<dbReference type="PANTHER" id="PTHR32401">
    <property type="entry name" value="CONCANAVALIN A-LIKE LECTIN FAMILY PROTEIN"/>
    <property type="match status" value="1"/>
</dbReference>
<dbReference type="InterPro" id="IPR001220">
    <property type="entry name" value="Legume_lectin_dom"/>
</dbReference>
<dbReference type="GeneID" id="111013743"/>
<dbReference type="OrthoDB" id="543442at2759"/>
<evidence type="ECO:0000256" key="2">
    <source>
        <dbReference type="ARBA" id="ARBA00022734"/>
    </source>
</evidence>
<evidence type="ECO:0000256" key="1">
    <source>
        <dbReference type="ARBA" id="ARBA00007606"/>
    </source>
</evidence>
<dbReference type="AlphaFoldDB" id="A0A6J1CRV1"/>
<dbReference type="InterPro" id="IPR013320">
    <property type="entry name" value="ConA-like_dom_sf"/>
</dbReference>
<evidence type="ECO:0000256" key="3">
    <source>
        <dbReference type="SAM" id="SignalP"/>
    </source>
</evidence>
<dbReference type="GO" id="GO:0030246">
    <property type="term" value="F:carbohydrate binding"/>
    <property type="evidence" value="ECO:0007669"/>
    <property type="project" value="UniProtKB-KW"/>
</dbReference>
<dbReference type="KEGG" id="mcha:111013743"/>
<dbReference type="SUPFAM" id="SSF49899">
    <property type="entry name" value="Concanavalin A-like lectins/glucanases"/>
    <property type="match status" value="1"/>
</dbReference>
<feature type="signal peptide" evidence="3">
    <location>
        <begin position="1"/>
        <end position="22"/>
    </location>
</feature>
<dbReference type="InterPro" id="IPR050258">
    <property type="entry name" value="Leguminous_Lectin"/>
</dbReference>
<keyword evidence="2" id="KW-0430">Lectin</keyword>
<sequence length="197" mass="21822">MASTFLIFFLISANFLFIRTQSQFEDQLFHAGFADGDSEMSFDKAARIQKNGILTLIDHSARLSYGHAFHKFPFQFRNSSNGRAFSFSTTFAFIVIPEAPNFCGSGFTFAIAPSPSFVGLPREYLGLPNFTQNGNFSKHLFAVEFDTFQDSRFQDIDGNHIGVDIGSFVSKAAIALQISEREYQGRGSLGSNAPLNP</sequence>
<evidence type="ECO:0000259" key="4">
    <source>
        <dbReference type="Pfam" id="PF00139"/>
    </source>
</evidence>